<comment type="caution">
    <text evidence="2">The sequence shown here is derived from an EMBL/GenBank/DDBJ whole genome shotgun (WGS) entry which is preliminary data.</text>
</comment>
<reference evidence="2" key="1">
    <citation type="submission" date="2020-08" db="EMBL/GenBank/DDBJ databases">
        <title>Genome sequencing and assembly of the red palm weevil Rhynchophorus ferrugineus.</title>
        <authorList>
            <person name="Dias G.B."/>
            <person name="Bergman C.M."/>
            <person name="Manee M."/>
        </authorList>
    </citation>
    <scope>NUCLEOTIDE SEQUENCE</scope>
    <source>
        <strain evidence="2">AA-2017</strain>
        <tissue evidence="2">Whole larva</tissue>
    </source>
</reference>
<dbReference type="EMBL" id="JAACXV010018990">
    <property type="protein sequence ID" value="KAF7263864.1"/>
    <property type="molecule type" value="Genomic_DNA"/>
</dbReference>
<dbReference type="Proteomes" id="UP000625711">
    <property type="component" value="Unassembled WGS sequence"/>
</dbReference>
<dbReference type="EMBL" id="JAACXV010018993">
    <property type="protein sequence ID" value="KAF7263863.1"/>
    <property type="molecule type" value="Genomic_DNA"/>
</dbReference>
<sequence>VDSRAQPCGSQQLLVLNTAPRDRHAGPERDVRNERGTVFGSSGKCGFSGYAADRQIVHTTFG</sequence>
<keyword evidence="4" id="KW-1185">Reference proteome</keyword>
<protein>
    <submittedName>
        <fullName evidence="2">Uncharacterized protein</fullName>
    </submittedName>
</protein>
<evidence type="ECO:0000256" key="1">
    <source>
        <dbReference type="SAM" id="MobiDB-lite"/>
    </source>
</evidence>
<organism evidence="2 4">
    <name type="scientific">Rhynchophorus ferrugineus</name>
    <name type="common">Red palm weevil</name>
    <name type="synonym">Curculio ferrugineus</name>
    <dbReference type="NCBI Taxonomy" id="354439"/>
    <lineage>
        <taxon>Eukaryota</taxon>
        <taxon>Metazoa</taxon>
        <taxon>Ecdysozoa</taxon>
        <taxon>Arthropoda</taxon>
        <taxon>Hexapoda</taxon>
        <taxon>Insecta</taxon>
        <taxon>Pterygota</taxon>
        <taxon>Neoptera</taxon>
        <taxon>Endopterygota</taxon>
        <taxon>Coleoptera</taxon>
        <taxon>Polyphaga</taxon>
        <taxon>Cucujiformia</taxon>
        <taxon>Curculionidae</taxon>
        <taxon>Dryophthorinae</taxon>
        <taxon>Rhynchophorus</taxon>
    </lineage>
</organism>
<feature type="compositionally biased region" description="Basic and acidic residues" evidence="1">
    <location>
        <begin position="20"/>
        <end position="35"/>
    </location>
</feature>
<name>A0A834LYH5_RHYFE</name>
<proteinExistence type="predicted"/>
<evidence type="ECO:0000313" key="3">
    <source>
        <dbReference type="EMBL" id="KAF7263864.1"/>
    </source>
</evidence>
<evidence type="ECO:0000313" key="2">
    <source>
        <dbReference type="EMBL" id="KAF7263863.1"/>
    </source>
</evidence>
<dbReference type="AlphaFoldDB" id="A0A834LYH5"/>
<accession>A0A834LYH5</accession>
<evidence type="ECO:0000313" key="4">
    <source>
        <dbReference type="Proteomes" id="UP000625711"/>
    </source>
</evidence>
<gene>
    <name evidence="3" type="ORF">GWI33_001002</name>
    <name evidence="2" type="ORF">GWI33_001003</name>
</gene>
<feature type="region of interest" description="Disordered" evidence="1">
    <location>
        <begin position="1"/>
        <end position="37"/>
    </location>
</feature>
<feature type="non-terminal residue" evidence="2">
    <location>
        <position position="1"/>
    </location>
</feature>